<dbReference type="Pfam" id="PF00172">
    <property type="entry name" value="Zn_clus"/>
    <property type="match status" value="1"/>
</dbReference>
<dbReference type="CDD" id="cd00067">
    <property type="entry name" value="GAL4"/>
    <property type="match status" value="1"/>
</dbReference>
<dbReference type="GO" id="GO:0008270">
    <property type="term" value="F:zinc ion binding"/>
    <property type="evidence" value="ECO:0007669"/>
    <property type="project" value="InterPro"/>
</dbReference>
<dbReference type="GO" id="GO:0006351">
    <property type="term" value="P:DNA-templated transcription"/>
    <property type="evidence" value="ECO:0007669"/>
    <property type="project" value="InterPro"/>
</dbReference>
<dbReference type="RefSeq" id="XP_046067622.1">
    <property type="nucleotide sequence ID" value="XM_046222406.1"/>
</dbReference>
<dbReference type="Proteomes" id="UP001201262">
    <property type="component" value="Unassembled WGS sequence"/>
</dbReference>
<proteinExistence type="predicted"/>
<dbReference type="GO" id="GO:0003677">
    <property type="term" value="F:DNA binding"/>
    <property type="evidence" value="ECO:0007669"/>
    <property type="project" value="UniProtKB-KW"/>
</dbReference>
<evidence type="ECO:0000256" key="3">
    <source>
        <dbReference type="ARBA" id="ARBA00023015"/>
    </source>
</evidence>
<comment type="caution">
    <text evidence="8">The sequence shown here is derived from an EMBL/GenBank/DDBJ whole genome shotgun (WGS) entry which is preliminary data.</text>
</comment>
<dbReference type="GeneID" id="70252693"/>
<keyword evidence="3" id="KW-0805">Transcription regulation</keyword>
<protein>
    <recommendedName>
        <fullName evidence="7">Zn(2)-C6 fungal-type domain-containing protein</fullName>
    </recommendedName>
</protein>
<dbReference type="EMBL" id="JAJTJA010000012">
    <property type="protein sequence ID" value="KAH8691530.1"/>
    <property type="molecule type" value="Genomic_DNA"/>
</dbReference>
<dbReference type="PANTHER" id="PTHR47338:SF20">
    <property type="entry name" value="ZN(II)2CYS6 TRANSCRIPTION FACTOR (EUROFUNG)"/>
    <property type="match status" value="1"/>
</dbReference>
<dbReference type="PANTHER" id="PTHR47338">
    <property type="entry name" value="ZN(II)2CYS6 TRANSCRIPTION FACTOR (EUROFUNG)-RELATED"/>
    <property type="match status" value="1"/>
</dbReference>
<keyword evidence="4" id="KW-0238">DNA-binding</keyword>
<keyword evidence="2" id="KW-0479">Metal-binding</keyword>
<dbReference type="SMART" id="SM00906">
    <property type="entry name" value="Fungal_trans"/>
    <property type="match status" value="1"/>
</dbReference>
<accession>A0AAD4KMS2</accession>
<dbReference type="InterPro" id="IPR050815">
    <property type="entry name" value="TF_fung"/>
</dbReference>
<dbReference type="InterPro" id="IPR001138">
    <property type="entry name" value="Zn2Cys6_DnaBD"/>
</dbReference>
<dbReference type="Gene3D" id="4.10.240.10">
    <property type="entry name" value="Zn(2)-C6 fungal-type DNA-binding domain"/>
    <property type="match status" value="1"/>
</dbReference>
<dbReference type="GO" id="GO:0000981">
    <property type="term" value="F:DNA-binding transcription factor activity, RNA polymerase II-specific"/>
    <property type="evidence" value="ECO:0007669"/>
    <property type="project" value="InterPro"/>
</dbReference>
<evidence type="ECO:0000256" key="1">
    <source>
        <dbReference type="ARBA" id="ARBA00004123"/>
    </source>
</evidence>
<keyword evidence="9" id="KW-1185">Reference proteome</keyword>
<sequence>MNLTPASTSTALHACAPCRSAKRRCDKALPSCGLCQRTRRNCDYAQQPASEESLRARIRELESALHLSSESPSTLTDLSDETVANSSLRTSIFFLDSDIHEYSNIPIKATTGVSIPEYVGEHLQERCQIDEITTLYFESVHTWMPIINKTRLSQLVDTAQTQNEMQADLALLLLTMKLIQHPPDAYPAQSTSLYVAAKRFSFALDMAGICSLLRLQATLLITVYELGHAVFPAAYLSIGSCARLGFAMGIHHKSAPQMLRKPRNWMDWDERQRVWWLVIILDRYISAGGDYRPLNSDEPSTQSYISGDDGAWDRGEMVVAPERLRTSTDHPVSQFSRMAQAAHLLGQAIRHCNDETSNMSFVLEDIDVVCQATNSLLNLMTANRDDTVCYYVAVAICFSALMKVSEFHSCDSFAKEKPLDAGAFALARQCTAKAVLIMKQTAAQIISFVQVLNESLLLEERNLPTLSPLFFHCVYRAAAALTWVSSETSGAEREQYIHGISLCVEILQRAEARWKSADAYLEALRIMAQYFQDG</sequence>
<keyword evidence="6" id="KW-0539">Nucleus</keyword>
<feature type="domain" description="Zn(2)-C6 fungal-type" evidence="7">
    <location>
        <begin position="14"/>
        <end position="44"/>
    </location>
</feature>
<evidence type="ECO:0000259" key="7">
    <source>
        <dbReference type="PROSITE" id="PS50048"/>
    </source>
</evidence>
<name>A0AAD4KMS2_9EURO</name>
<gene>
    <name evidence="8" type="ORF">BGW36DRAFT_54062</name>
</gene>
<dbReference type="InterPro" id="IPR007219">
    <property type="entry name" value="XnlR_reg_dom"/>
</dbReference>
<dbReference type="InterPro" id="IPR036864">
    <property type="entry name" value="Zn2-C6_fun-type_DNA-bd_sf"/>
</dbReference>
<dbReference type="AlphaFoldDB" id="A0AAD4KMS2"/>
<dbReference type="SUPFAM" id="SSF57701">
    <property type="entry name" value="Zn2/Cys6 DNA-binding domain"/>
    <property type="match status" value="1"/>
</dbReference>
<reference evidence="8" key="1">
    <citation type="submission" date="2021-12" db="EMBL/GenBank/DDBJ databases">
        <title>Convergent genome expansion in fungi linked to evolution of root-endophyte symbiosis.</title>
        <authorList>
            <consortium name="DOE Joint Genome Institute"/>
            <person name="Ke Y.-H."/>
            <person name="Bonito G."/>
            <person name="Liao H.-L."/>
            <person name="Looney B."/>
            <person name="Rojas-Flechas A."/>
            <person name="Nash J."/>
            <person name="Hameed K."/>
            <person name="Schadt C."/>
            <person name="Martin F."/>
            <person name="Crous P.W."/>
            <person name="Miettinen O."/>
            <person name="Magnuson J.K."/>
            <person name="Labbe J."/>
            <person name="Jacobson D."/>
            <person name="Doktycz M.J."/>
            <person name="Veneault-Fourrey C."/>
            <person name="Kuo A."/>
            <person name="Mondo S."/>
            <person name="Calhoun S."/>
            <person name="Riley R."/>
            <person name="Ohm R."/>
            <person name="LaButti K."/>
            <person name="Andreopoulos B."/>
            <person name="Pangilinan J."/>
            <person name="Nolan M."/>
            <person name="Tritt A."/>
            <person name="Clum A."/>
            <person name="Lipzen A."/>
            <person name="Daum C."/>
            <person name="Barry K."/>
            <person name="Grigoriev I.V."/>
            <person name="Vilgalys R."/>
        </authorList>
    </citation>
    <scope>NUCLEOTIDE SEQUENCE</scope>
    <source>
        <strain evidence="8">PMI_201</strain>
    </source>
</reference>
<evidence type="ECO:0000256" key="4">
    <source>
        <dbReference type="ARBA" id="ARBA00023125"/>
    </source>
</evidence>
<organism evidence="8 9">
    <name type="scientific">Talaromyces proteolyticus</name>
    <dbReference type="NCBI Taxonomy" id="1131652"/>
    <lineage>
        <taxon>Eukaryota</taxon>
        <taxon>Fungi</taxon>
        <taxon>Dikarya</taxon>
        <taxon>Ascomycota</taxon>
        <taxon>Pezizomycotina</taxon>
        <taxon>Eurotiomycetes</taxon>
        <taxon>Eurotiomycetidae</taxon>
        <taxon>Eurotiales</taxon>
        <taxon>Trichocomaceae</taxon>
        <taxon>Talaromyces</taxon>
        <taxon>Talaromyces sect. Bacilispori</taxon>
    </lineage>
</organism>
<comment type="subcellular location">
    <subcellularLocation>
        <location evidence="1">Nucleus</location>
    </subcellularLocation>
</comment>
<evidence type="ECO:0000256" key="2">
    <source>
        <dbReference type="ARBA" id="ARBA00022723"/>
    </source>
</evidence>
<evidence type="ECO:0000313" key="9">
    <source>
        <dbReference type="Proteomes" id="UP001201262"/>
    </source>
</evidence>
<dbReference type="PROSITE" id="PS50048">
    <property type="entry name" value="ZN2_CY6_FUNGAL_2"/>
    <property type="match status" value="1"/>
</dbReference>
<dbReference type="SMART" id="SM00066">
    <property type="entry name" value="GAL4"/>
    <property type="match status" value="1"/>
</dbReference>
<evidence type="ECO:0000256" key="5">
    <source>
        <dbReference type="ARBA" id="ARBA00023163"/>
    </source>
</evidence>
<dbReference type="PROSITE" id="PS00463">
    <property type="entry name" value="ZN2_CY6_FUNGAL_1"/>
    <property type="match status" value="1"/>
</dbReference>
<evidence type="ECO:0000256" key="6">
    <source>
        <dbReference type="ARBA" id="ARBA00023242"/>
    </source>
</evidence>
<keyword evidence="5" id="KW-0804">Transcription</keyword>
<evidence type="ECO:0000313" key="8">
    <source>
        <dbReference type="EMBL" id="KAH8691530.1"/>
    </source>
</evidence>
<dbReference type="Pfam" id="PF04082">
    <property type="entry name" value="Fungal_trans"/>
    <property type="match status" value="1"/>
</dbReference>
<dbReference type="CDD" id="cd12148">
    <property type="entry name" value="fungal_TF_MHR"/>
    <property type="match status" value="1"/>
</dbReference>
<dbReference type="GO" id="GO:0005634">
    <property type="term" value="C:nucleus"/>
    <property type="evidence" value="ECO:0007669"/>
    <property type="project" value="UniProtKB-SubCell"/>
</dbReference>